<dbReference type="InterPro" id="IPR036188">
    <property type="entry name" value="FAD/NAD-bd_sf"/>
</dbReference>
<evidence type="ECO:0000256" key="5">
    <source>
        <dbReference type="ARBA" id="ARBA00022643"/>
    </source>
</evidence>
<reference evidence="14" key="1">
    <citation type="submission" date="2018-08" db="EMBL/GenBank/DDBJ databases">
        <title>Murine metabolic-syndrome-specific gut microbial biobank.</title>
        <authorList>
            <person name="Liu C."/>
        </authorList>
    </citation>
    <scope>NUCLEOTIDE SEQUENCE [LARGE SCALE GENOMIC DNA]</scope>
    <source>
        <strain evidence="14">Z82</strain>
    </source>
</reference>
<dbReference type="AlphaFoldDB" id="A0A7C9NT26"/>
<dbReference type="GO" id="GO:0016491">
    <property type="term" value="F:oxidoreductase activity"/>
    <property type="evidence" value="ECO:0007669"/>
    <property type="project" value="UniProtKB-KW"/>
</dbReference>
<evidence type="ECO:0000256" key="7">
    <source>
        <dbReference type="ARBA" id="ARBA00023002"/>
    </source>
</evidence>
<dbReference type="GO" id="GO:0010181">
    <property type="term" value="F:FMN binding"/>
    <property type="evidence" value="ECO:0007669"/>
    <property type="project" value="InterPro"/>
</dbReference>
<dbReference type="NCBIfam" id="TIGR01409">
    <property type="entry name" value="TAT_signal_seq"/>
    <property type="match status" value="1"/>
</dbReference>
<feature type="compositionally biased region" description="Low complexity" evidence="10">
    <location>
        <begin position="31"/>
        <end position="45"/>
    </location>
</feature>
<dbReference type="InterPro" id="IPR023753">
    <property type="entry name" value="FAD/NAD-binding_dom"/>
</dbReference>
<evidence type="ECO:0000259" key="13">
    <source>
        <dbReference type="Pfam" id="PF07992"/>
    </source>
</evidence>
<feature type="region of interest" description="Disordered" evidence="10">
    <location>
        <begin position="31"/>
        <end position="61"/>
    </location>
</feature>
<dbReference type="PROSITE" id="PS51318">
    <property type="entry name" value="TAT"/>
    <property type="match status" value="1"/>
</dbReference>
<evidence type="ECO:0000256" key="1">
    <source>
        <dbReference type="ARBA" id="ARBA00001917"/>
    </source>
</evidence>
<dbReference type="SUPFAM" id="SSF51905">
    <property type="entry name" value="FAD/NAD(P)-binding domain"/>
    <property type="match status" value="1"/>
</dbReference>
<evidence type="ECO:0000256" key="11">
    <source>
        <dbReference type="SAM" id="SignalP"/>
    </source>
</evidence>
<keyword evidence="6" id="KW-0479">Metal-binding</keyword>
<feature type="domain" description="FAD/NAD(P)-binding" evidence="13">
    <location>
        <begin position="493"/>
        <end position="719"/>
    </location>
</feature>
<dbReference type="Pfam" id="PF00724">
    <property type="entry name" value="Oxidored_FMN"/>
    <property type="match status" value="1"/>
</dbReference>
<comment type="cofactor">
    <cofactor evidence="1">
        <name>FMN</name>
        <dbReference type="ChEBI" id="CHEBI:58210"/>
    </cofactor>
</comment>
<evidence type="ECO:0000256" key="2">
    <source>
        <dbReference type="ARBA" id="ARBA00001966"/>
    </source>
</evidence>
<feature type="domain" description="NADH:flavin oxidoreductase/NADH oxidase N-terminal" evidence="12">
    <location>
        <begin position="185"/>
        <end position="269"/>
    </location>
</feature>
<evidence type="ECO:0000256" key="8">
    <source>
        <dbReference type="ARBA" id="ARBA00023004"/>
    </source>
</evidence>
<feature type="chain" id="PRO_5028945118" evidence="11">
    <location>
        <begin position="23"/>
        <end position="751"/>
    </location>
</feature>
<organism evidence="14">
    <name type="scientific">Muribaculaceae bacterium Z82</name>
    <dbReference type="NCBI Taxonomy" id="2304548"/>
    <lineage>
        <taxon>Bacteria</taxon>
        <taxon>Pseudomonadati</taxon>
        <taxon>Bacteroidota</taxon>
        <taxon>Bacteroidia</taxon>
        <taxon>Bacteroidales</taxon>
        <taxon>Muribaculaceae</taxon>
    </lineage>
</organism>
<dbReference type="InterPro" id="IPR019546">
    <property type="entry name" value="TAT_signal_bac_arc"/>
</dbReference>
<keyword evidence="8" id="KW-0408">Iron</keyword>
<proteinExistence type="inferred from homology"/>
<sequence length="751" mass="80387">MTLSRRQFLAGLGMAGAAAAGAGLAGCASAPKPAADAGTDGGSSAVTASAETGAPQAPATELIPQAYVNPQDYDYRQDSGKLDTLFSAWKIGPHEIGHRMVKSAAGSATFLGGLTDEFAEYYKNFARGGVELIWIEGEMFAPNPETLEVDSSVIEFGQRLSADCGELGAKMGYQWAYSDFVNSVNDFTAEQIAHMQDIGVAAAKACKDMGLIGMEINAAGFNMGEQFLSRFHNQRTDEYGCTSLENRARFVVETIQKIKQACGDDFVVQVLIDAVEENDNLTNNGTLMNLDHTLTQPRNRATTVEEGIEFAKMFEAAGADSMHLRLGPLGNHPCQFGSDLYFLLNGLEGASGYGTQWDFSRHFQGQLIADHSGAGMLLDIVARYKKELSIPCGTVTYMDPAHAPDFFEAALAEGKADFYLMTRPLTVDPEYVNKLREGRGDEIAPCTRCLHCHIGSNELNRMMGYCRVNALTQRVMTENGPATYELPPADTKKKVMVVGGGPAGMEAARIAALRGHDVTLYEKKSSLGGLLDFAHNVKGPHENLADLKDYLIRQCELAGVSVVTGTEVDADLVNSEAPDALILATGGLRDTAAVSGSGVPVIDFESFQMADMGDDVVVYGSNAQAFDAALWLTVHKKNVTMVTPSTIEELDMQQSQHAHRFMTTALYALGMPVWTESKIESMNSDGITVATGFGTKVEVPCSAVVNAADMLPNKGLLDGVKVAETYAIGDCEAPFNIALAIRGGNDAGRAV</sequence>
<dbReference type="GO" id="GO:0046872">
    <property type="term" value="F:metal ion binding"/>
    <property type="evidence" value="ECO:0007669"/>
    <property type="project" value="UniProtKB-KW"/>
</dbReference>
<dbReference type="InterPro" id="IPR013785">
    <property type="entry name" value="Aldolase_TIM"/>
</dbReference>
<dbReference type="PRINTS" id="PR00419">
    <property type="entry name" value="ADXRDTASE"/>
</dbReference>
<evidence type="ECO:0000256" key="10">
    <source>
        <dbReference type="SAM" id="MobiDB-lite"/>
    </source>
</evidence>
<evidence type="ECO:0000256" key="6">
    <source>
        <dbReference type="ARBA" id="ARBA00022723"/>
    </source>
</evidence>
<evidence type="ECO:0000256" key="3">
    <source>
        <dbReference type="ARBA" id="ARBA00011048"/>
    </source>
</evidence>
<comment type="similarity">
    <text evidence="3">In the N-terminal section; belongs to the NADH:flavin oxidoreductase/NADH oxidase family.</text>
</comment>
<accession>A0A7C9NT26</accession>
<protein>
    <submittedName>
        <fullName evidence="14">FAD-binding protein</fullName>
    </submittedName>
</protein>
<dbReference type="InterPro" id="IPR006311">
    <property type="entry name" value="TAT_signal"/>
</dbReference>
<evidence type="ECO:0000259" key="12">
    <source>
        <dbReference type="Pfam" id="PF00724"/>
    </source>
</evidence>
<dbReference type="Pfam" id="PF07992">
    <property type="entry name" value="Pyr_redox_2"/>
    <property type="match status" value="1"/>
</dbReference>
<keyword evidence="7" id="KW-0560">Oxidoreductase</keyword>
<keyword evidence="11" id="KW-0732">Signal</keyword>
<dbReference type="Gene3D" id="3.50.50.60">
    <property type="entry name" value="FAD/NAD(P)-binding domain"/>
    <property type="match status" value="1"/>
</dbReference>
<evidence type="ECO:0000313" key="14">
    <source>
        <dbReference type="EMBL" id="NBI34949.1"/>
    </source>
</evidence>
<dbReference type="Gene3D" id="3.20.20.70">
    <property type="entry name" value="Aldolase class I"/>
    <property type="match status" value="1"/>
</dbReference>
<dbReference type="InterPro" id="IPR051793">
    <property type="entry name" value="NADH:flavin_oxidoreductase"/>
</dbReference>
<feature type="signal peptide" evidence="11">
    <location>
        <begin position="1"/>
        <end position="22"/>
    </location>
</feature>
<keyword evidence="9" id="KW-0411">Iron-sulfur</keyword>
<gene>
    <name evidence="14" type="ORF">D1639_07895</name>
</gene>
<dbReference type="InterPro" id="IPR001155">
    <property type="entry name" value="OxRdtase_FMN_N"/>
</dbReference>
<keyword evidence="5" id="KW-0288">FMN</keyword>
<dbReference type="PROSITE" id="PS51257">
    <property type="entry name" value="PROKAR_LIPOPROTEIN"/>
    <property type="match status" value="1"/>
</dbReference>
<dbReference type="Gene3D" id="3.40.50.720">
    <property type="entry name" value="NAD(P)-binding Rossmann-like Domain"/>
    <property type="match status" value="1"/>
</dbReference>
<evidence type="ECO:0000256" key="4">
    <source>
        <dbReference type="ARBA" id="ARBA00022630"/>
    </source>
</evidence>
<comment type="caution">
    <text evidence="14">The sequence shown here is derived from an EMBL/GenBank/DDBJ whole genome shotgun (WGS) entry which is preliminary data.</text>
</comment>
<dbReference type="PANTHER" id="PTHR42917:SF2">
    <property type="entry name" value="2,4-DIENOYL-COA REDUCTASE [(2E)-ENOYL-COA-PRODUCING]"/>
    <property type="match status" value="1"/>
</dbReference>
<comment type="cofactor">
    <cofactor evidence="2">
        <name>[4Fe-4S] cluster</name>
        <dbReference type="ChEBI" id="CHEBI:49883"/>
    </cofactor>
</comment>
<dbReference type="SUPFAM" id="SSF51395">
    <property type="entry name" value="FMN-linked oxidoreductases"/>
    <property type="match status" value="1"/>
</dbReference>
<dbReference type="PANTHER" id="PTHR42917">
    <property type="entry name" value="2,4-DIENOYL-COA REDUCTASE"/>
    <property type="match status" value="1"/>
</dbReference>
<name>A0A7C9NT26_9BACT</name>
<dbReference type="GO" id="GO:0051536">
    <property type="term" value="F:iron-sulfur cluster binding"/>
    <property type="evidence" value="ECO:0007669"/>
    <property type="project" value="UniProtKB-KW"/>
</dbReference>
<evidence type="ECO:0000256" key="9">
    <source>
        <dbReference type="ARBA" id="ARBA00023014"/>
    </source>
</evidence>
<dbReference type="EMBL" id="QWKH01000058">
    <property type="protein sequence ID" value="NBI34949.1"/>
    <property type="molecule type" value="Genomic_DNA"/>
</dbReference>
<keyword evidence="4" id="KW-0285">Flavoprotein</keyword>